<gene>
    <name evidence="1" type="ORF">RJT34_03075</name>
</gene>
<protein>
    <submittedName>
        <fullName evidence="1">Uncharacterized protein</fullName>
    </submittedName>
</protein>
<dbReference type="EMBL" id="JAYKXN010000001">
    <property type="protein sequence ID" value="KAK7318376.1"/>
    <property type="molecule type" value="Genomic_DNA"/>
</dbReference>
<comment type="caution">
    <text evidence="1">The sequence shown here is derived from an EMBL/GenBank/DDBJ whole genome shotgun (WGS) entry which is preliminary data.</text>
</comment>
<accession>A0AAN9KK53</accession>
<dbReference type="AlphaFoldDB" id="A0AAN9KK53"/>
<dbReference type="Proteomes" id="UP001359559">
    <property type="component" value="Unassembled WGS sequence"/>
</dbReference>
<keyword evidence="2" id="KW-1185">Reference proteome</keyword>
<organism evidence="1 2">
    <name type="scientific">Clitoria ternatea</name>
    <name type="common">Butterfly pea</name>
    <dbReference type="NCBI Taxonomy" id="43366"/>
    <lineage>
        <taxon>Eukaryota</taxon>
        <taxon>Viridiplantae</taxon>
        <taxon>Streptophyta</taxon>
        <taxon>Embryophyta</taxon>
        <taxon>Tracheophyta</taxon>
        <taxon>Spermatophyta</taxon>
        <taxon>Magnoliopsida</taxon>
        <taxon>eudicotyledons</taxon>
        <taxon>Gunneridae</taxon>
        <taxon>Pentapetalae</taxon>
        <taxon>rosids</taxon>
        <taxon>fabids</taxon>
        <taxon>Fabales</taxon>
        <taxon>Fabaceae</taxon>
        <taxon>Papilionoideae</taxon>
        <taxon>50 kb inversion clade</taxon>
        <taxon>NPAAA clade</taxon>
        <taxon>indigoferoid/millettioid clade</taxon>
        <taxon>Phaseoleae</taxon>
        <taxon>Clitoria</taxon>
    </lineage>
</organism>
<reference evidence="1 2" key="1">
    <citation type="submission" date="2024-01" db="EMBL/GenBank/DDBJ databases">
        <title>The genomes of 5 underutilized Papilionoideae crops provide insights into root nodulation and disease resistance.</title>
        <authorList>
            <person name="Yuan L."/>
        </authorList>
    </citation>
    <scope>NUCLEOTIDE SEQUENCE [LARGE SCALE GENOMIC DNA]</scope>
    <source>
        <strain evidence="1">LY-2023</strain>
        <tissue evidence="1">Leaf</tissue>
    </source>
</reference>
<evidence type="ECO:0000313" key="2">
    <source>
        <dbReference type="Proteomes" id="UP001359559"/>
    </source>
</evidence>
<name>A0AAN9KK53_CLITE</name>
<evidence type="ECO:0000313" key="1">
    <source>
        <dbReference type="EMBL" id="KAK7318376.1"/>
    </source>
</evidence>
<sequence length="90" mass="10719">MQSNLWHCPCNVLLVSSWKPCMRTLVVKLLAETRYGHRPHGSDPKNWNLDCVAFGELVCTMRSKRKKDICQKRREKKGQMIVNLYAWWWL</sequence>
<proteinExistence type="predicted"/>